<feature type="domain" description="AAA+ ATPase" evidence="1">
    <location>
        <begin position="353"/>
        <end position="635"/>
    </location>
</feature>
<dbReference type="InParanoid" id="D9QNI3"/>
<evidence type="ECO:0000313" key="3">
    <source>
        <dbReference type="Proteomes" id="UP000002696"/>
    </source>
</evidence>
<dbReference type="GO" id="GO:0005524">
    <property type="term" value="F:ATP binding"/>
    <property type="evidence" value="ECO:0007669"/>
    <property type="project" value="InterPro"/>
</dbReference>
<dbReference type="InterPro" id="IPR038729">
    <property type="entry name" value="Rad50/SbcC_AAA"/>
</dbReference>
<dbReference type="GO" id="GO:0016887">
    <property type="term" value="F:ATP hydrolysis activity"/>
    <property type="evidence" value="ECO:0007669"/>
    <property type="project" value="InterPro"/>
</dbReference>
<accession>D9QNI3</accession>
<dbReference type="KEGG" id="bsb:Bresu_2911"/>
<dbReference type="Proteomes" id="UP000002696">
    <property type="component" value="Chromosome"/>
</dbReference>
<dbReference type="Gene3D" id="3.40.50.300">
    <property type="entry name" value="P-loop containing nucleotide triphosphate hydrolases"/>
    <property type="match status" value="2"/>
</dbReference>
<evidence type="ECO:0000259" key="1">
    <source>
        <dbReference type="SMART" id="SM00382"/>
    </source>
</evidence>
<dbReference type="InterPro" id="IPR051396">
    <property type="entry name" value="Bact_Antivir_Def_Nuclease"/>
</dbReference>
<dbReference type="InterPro" id="IPR003593">
    <property type="entry name" value="AAA+_ATPase"/>
</dbReference>
<sequence length="770" mass="86231">MLHVDRASHPAPACLSDERSEPGRRALFDLFSLDRAVAAQRSFRMSSVYVEDNELHSAVTRLFRGRCAFCETEDELRPYRFRPSEEAGPSQAAPPQDADRAHLYYAWLANAWENIYPICGGCHPRDPSIFPVTGRRRRLPTPGEIDRNFTQPTGSWITEISDHPLFLDPCEGTDLRKHLAAIPGGAMLGISGRGQATIQHYDLDRPGLQARRGAAFDRYRAQLLGATDGGPRFAMRFQDMEFGGGWYLLLYQIARTLGGGTGGRPVLSISRIDRYYATWLSNPEFQFLFDQAWFDLMERPEQLLEREVPERSLVHGEAPQPTLFQIHNFKALEKIEVRLPPPRSLDGTKVGSQGSTLVVLGENAAGKSTLLEAIALSLVDEGTRNDLPGQSQAFMLDPRLMGSPDTSETARRGEVRVTFENGYWTTMGVRPNLPTLDDDRISRLPVFAYGAFRLYLTAEKKIRRSSPIRSLFDAGYVLPNPDAWLASLHKKPEFEEVSRVLKVIFGFDQEGDVIVVKRGACYLRVRHRRENGDDLVQDTPLKAVSSGFRSVLAMVCDVMRGLLSQRDRFSASLAFSRAVVLIDEIEAHLHPRWKMRIVTALREALPNVTFIMTTHDPLCLRGLRAGEVMVFRRVESRAPDSLPVVVEQLEDLPDVGSLTVEQILTSDLFQLYSTDGPDIEARFAKAADLLAAERAGADFSDDDRDALKQARADMRLLISRAMPVGSTEVERLIQEAVEQYLATRRRARADALGGLRDKARQSIIKALEGL</sequence>
<dbReference type="SMART" id="SM00382">
    <property type="entry name" value="AAA"/>
    <property type="match status" value="1"/>
</dbReference>
<evidence type="ECO:0000313" key="2">
    <source>
        <dbReference type="EMBL" id="ADL02218.1"/>
    </source>
</evidence>
<reference evidence="3" key="1">
    <citation type="journal article" date="2011" name="J. Bacteriol.">
        <title>Genome sequences of eight morphologically diverse alphaproteobacteria.</title>
        <authorList>
            <consortium name="US DOE Joint Genome Institute"/>
            <person name="Brown P.J."/>
            <person name="Kysela D.T."/>
            <person name="Buechlein A."/>
            <person name="Hemmerich C."/>
            <person name="Brun Y.V."/>
        </authorList>
    </citation>
    <scope>NUCLEOTIDE SEQUENCE [LARGE SCALE GENOMIC DNA]</scope>
    <source>
        <strain evidence="3">ATCC 15264 / DSM 4735 / LMG 14903 / NBRC 16000 / CB 81</strain>
    </source>
</reference>
<dbReference type="eggNOG" id="COG3950">
    <property type="taxonomic scope" value="Bacteria"/>
</dbReference>
<dbReference type="RefSeq" id="WP_013270319.1">
    <property type="nucleotide sequence ID" value="NC_014375.1"/>
</dbReference>
<dbReference type="Pfam" id="PF13304">
    <property type="entry name" value="AAA_21"/>
    <property type="match status" value="1"/>
</dbReference>
<gene>
    <name evidence="2" type="ordered locus">Bresu_2911</name>
</gene>
<protein>
    <submittedName>
        <fullName evidence="2">AAA ATPase</fullName>
    </submittedName>
</protein>
<dbReference type="PANTHER" id="PTHR43581">
    <property type="entry name" value="ATP/GTP PHOSPHATASE"/>
    <property type="match status" value="1"/>
</dbReference>
<dbReference type="EMBL" id="CP002102">
    <property type="protein sequence ID" value="ADL02218.1"/>
    <property type="molecule type" value="Genomic_DNA"/>
</dbReference>
<dbReference type="AlphaFoldDB" id="D9QNI3"/>
<dbReference type="InterPro" id="IPR027417">
    <property type="entry name" value="P-loop_NTPase"/>
</dbReference>
<dbReference type="Pfam" id="PF13476">
    <property type="entry name" value="AAA_23"/>
    <property type="match status" value="1"/>
</dbReference>
<dbReference type="OrthoDB" id="9789856at2"/>
<dbReference type="PANTHER" id="PTHR43581:SF2">
    <property type="entry name" value="EXCINUCLEASE ATPASE SUBUNIT"/>
    <property type="match status" value="1"/>
</dbReference>
<dbReference type="HOGENOM" id="CLU_021090_0_0_5"/>
<name>D9QNI3_BRESC</name>
<dbReference type="STRING" id="633149.Bresu_2911"/>
<organism evidence="2 3">
    <name type="scientific">Brevundimonas subvibrioides (strain ATCC 15264 / DSM 4735 / LMG 14903 / NBRC 16000 / CB 81)</name>
    <name type="common">Caulobacter subvibrioides</name>
    <dbReference type="NCBI Taxonomy" id="633149"/>
    <lineage>
        <taxon>Bacteria</taxon>
        <taxon>Pseudomonadati</taxon>
        <taxon>Pseudomonadota</taxon>
        <taxon>Alphaproteobacteria</taxon>
        <taxon>Caulobacterales</taxon>
        <taxon>Caulobacteraceae</taxon>
        <taxon>Brevundimonas</taxon>
    </lineage>
</organism>
<keyword evidence="3" id="KW-1185">Reference proteome</keyword>
<dbReference type="CDD" id="cd00267">
    <property type="entry name" value="ABC_ATPase"/>
    <property type="match status" value="1"/>
</dbReference>
<proteinExistence type="predicted"/>
<dbReference type="InterPro" id="IPR003959">
    <property type="entry name" value="ATPase_AAA_core"/>
</dbReference>
<dbReference type="SUPFAM" id="SSF52540">
    <property type="entry name" value="P-loop containing nucleoside triphosphate hydrolases"/>
    <property type="match status" value="1"/>
</dbReference>